<dbReference type="Proteomes" id="UP001597403">
    <property type="component" value="Unassembled WGS sequence"/>
</dbReference>
<dbReference type="RefSeq" id="WP_204823921.1">
    <property type="nucleotide sequence ID" value="NZ_JBHUGF010000010.1"/>
</dbReference>
<dbReference type="PROSITE" id="PS50937">
    <property type="entry name" value="HTH_MERR_2"/>
    <property type="match status" value="1"/>
</dbReference>
<feature type="domain" description="HTH merR-type" evidence="5">
    <location>
        <begin position="11"/>
        <end position="73"/>
    </location>
</feature>
<dbReference type="SUPFAM" id="SSF46955">
    <property type="entry name" value="Putative DNA-binding domain"/>
    <property type="match status" value="1"/>
</dbReference>
<gene>
    <name evidence="6" type="ORF">ACFSGI_09660</name>
</gene>
<evidence type="ECO:0000313" key="7">
    <source>
        <dbReference type="Proteomes" id="UP001597403"/>
    </source>
</evidence>
<organism evidence="6 7">
    <name type="scientific">Paenibacillus nicotianae</name>
    <dbReference type="NCBI Taxonomy" id="1526551"/>
    <lineage>
        <taxon>Bacteria</taxon>
        <taxon>Bacillati</taxon>
        <taxon>Bacillota</taxon>
        <taxon>Bacilli</taxon>
        <taxon>Bacillales</taxon>
        <taxon>Paenibacillaceae</taxon>
        <taxon>Paenibacillus</taxon>
    </lineage>
</organism>
<dbReference type="PANTHER" id="PTHR30204:SF69">
    <property type="entry name" value="MERR-FAMILY TRANSCRIPTIONAL REGULATOR"/>
    <property type="match status" value="1"/>
</dbReference>
<evidence type="ECO:0000259" key="5">
    <source>
        <dbReference type="PROSITE" id="PS50937"/>
    </source>
</evidence>
<dbReference type="Pfam" id="PF13411">
    <property type="entry name" value="MerR_1"/>
    <property type="match status" value="1"/>
</dbReference>
<dbReference type="InterPro" id="IPR047057">
    <property type="entry name" value="MerR_fam"/>
</dbReference>
<keyword evidence="7" id="KW-1185">Reference proteome</keyword>
<dbReference type="PANTHER" id="PTHR30204">
    <property type="entry name" value="REDOX-CYCLING DRUG-SENSING TRANSCRIPTIONAL ACTIVATOR SOXR"/>
    <property type="match status" value="1"/>
</dbReference>
<protein>
    <submittedName>
        <fullName evidence="6">MerR family transcriptional regulator</fullName>
    </submittedName>
</protein>
<sequence>MNKVNALKQTSDITGLSKDTILYYEKIGLIPPVLRNEVGYRIYSTDDVDKLHVIACLKKTGMSLENIKVYMQICTSEGRHTMLENYKITLEQQMTELQKIIDIKLKKMKVTKKMEE</sequence>
<keyword evidence="3" id="KW-0238">DNA-binding</keyword>
<reference evidence="7" key="1">
    <citation type="journal article" date="2019" name="Int. J. Syst. Evol. Microbiol.">
        <title>The Global Catalogue of Microorganisms (GCM) 10K type strain sequencing project: providing services to taxonomists for standard genome sequencing and annotation.</title>
        <authorList>
            <consortium name="The Broad Institute Genomics Platform"/>
            <consortium name="The Broad Institute Genome Sequencing Center for Infectious Disease"/>
            <person name="Wu L."/>
            <person name="Ma J."/>
        </authorList>
    </citation>
    <scope>NUCLEOTIDE SEQUENCE [LARGE SCALE GENOMIC DNA]</scope>
    <source>
        <strain evidence="7">CGMCC 1.15067</strain>
    </source>
</reference>
<keyword evidence="1" id="KW-0678">Repressor</keyword>
<proteinExistence type="predicted"/>
<dbReference type="InterPro" id="IPR000551">
    <property type="entry name" value="MerR-type_HTH_dom"/>
</dbReference>
<dbReference type="EMBL" id="JBHUGF010000010">
    <property type="protein sequence ID" value="MFD1990224.1"/>
    <property type="molecule type" value="Genomic_DNA"/>
</dbReference>
<keyword evidence="4" id="KW-0804">Transcription</keyword>
<dbReference type="SMART" id="SM00422">
    <property type="entry name" value="HTH_MERR"/>
    <property type="match status" value="1"/>
</dbReference>
<evidence type="ECO:0000256" key="1">
    <source>
        <dbReference type="ARBA" id="ARBA00022491"/>
    </source>
</evidence>
<dbReference type="Gene3D" id="1.10.1660.10">
    <property type="match status" value="1"/>
</dbReference>
<dbReference type="CDD" id="cd01109">
    <property type="entry name" value="HTH_YyaN"/>
    <property type="match status" value="1"/>
</dbReference>
<comment type="caution">
    <text evidence="6">The sequence shown here is derived from an EMBL/GenBank/DDBJ whole genome shotgun (WGS) entry which is preliminary data.</text>
</comment>
<keyword evidence="2" id="KW-0805">Transcription regulation</keyword>
<evidence type="ECO:0000256" key="4">
    <source>
        <dbReference type="ARBA" id="ARBA00023163"/>
    </source>
</evidence>
<name>A0ABW4UYA8_9BACL</name>
<evidence type="ECO:0000256" key="2">
    <source>
        <dbReference type="ARBA" id="ARBA00023015"/>
    </source>
</evidence>
<evidence type="ECO:0000256" key="3">
    <source>
        <dbReference type="ARBA" id="ARBA00023125"/>
    </source>
</evidence>
<evidence type="ECO:0000313" key="6">
    <source>
        <dbReference type="EMBL" id="MFD1990224.1"/>
    </source>
</evidence>
<dbReference type="InterPro" id="IPR009061">
    <property type="entry name" value="DNA-bd_dom_put_sf"/>
</dbReference>
<accession>A0ABW4UYA8</accession>